<evidence type="ECO:0000313" key="3">
    <source>
        <dbReference type="Proteomes" id="UP000077315"/>
    </source>
</evidence>
<gene>
    <name evidence="2" type="ORF">PHYBLDRAFT_144877</name>
</gene>
<proteinExistence type="predicted"/>
<dbReference type="InParanoid" id="A0A162UE11"/>
<name>A0A162UE11_PHYB8</name>
<sequence>MNTINKESIFIKRNEYYPVQQSFLITSDNGYANMTVPTSETQEYTHSNSFTLGTKDHCDHIKICPSSKAGCPYIIKLSYKKITNEYLSLKASSETEISHNHPPHDKCLESTLKGRFSRVTSEDAKQISMPVDTNTKTREIQRSITDETDDNNKLYISDINNIKAAFAQISVPVMEGARCFFEVMAVDVVYFTNKLEILLVRVEGIHNLGGEALKPFPAAFAWVSNEHQDTCIRFIQQLKPLVFEDKTLSTVFVEKKCTALINALDIVFSDNNKLIFYWHMLNSVMKVFSVKVVKSRESLTWLLTSMAKPAENNLEETIRVDEKSEVWIKEIIKLGSLFCSCGGSQQVANPLSKIKTVTFEFEDRIVHPSISF</sequence>
<protein>
    <recommendedName>
        <fullName evidence="1">MULE transposase domain-containing protein</fullName>
    </recommendedName>
</protein>
<keyword evidence="3" id="KW-1185">Reference proteome</keyword>
<dbReference type="Pfam" id="PF10551">
    <property type="entry name" value="MULE"/>
    <property type="match status" value="1"/>
</dbReference>
<feature type="domain" description="MULE transposase" evidence="1">
    <location>
        <begin position="183"/>
        <end position="282"/>
    </location>
</feature>
<dbReference type="EMBL" id="KV440979">
    <property type="protein sequence ID" value="OAD74423.1"/>
    <property type="molecule type" value="Genomic_DNA"/>
</dbReference>
<dbReference type="OrthoDB" id="2289420at2759"/>
<dbReference type="AlphaFoldDB" id="A0A162UE11"/>
<organism evidence="2 3">
    <name type="scientific">Phycomyces blakesleeanus (strain ATCC 8743b / DSM 1359 / FGSC 10004 / NBRC 33097 / NRRL 1555)</name>
    <dbReference type="NCBI Taxonomy" id="763407"/>
    <lineage>
        <taxon>Eukaryota</taxon>
        <taxon>Fungi</taxon>
        <taxon>Fungi incertae sedis</taxon>
        <taxon>Mucoromycota</taxon>
        <taxon>Mucoromycotina</taxon>
        <taxon>Mucoromycetes</taxon>
        <taxon>Mucorales</taxon>
        <taxon>Phycomycetaceae</taxon>
        <taxon>Phycomyces</taxon>
    </lineage>
</organism>
<dbReference type="Proteomes" id="UP000077315">
    <property type="component" value="Unassembled WGS sequence"/>
</dbReference>
<dbReference type="GeneID" id="28992221"/>
<dbReference type="STRING" id="763407.A0A162UE11"/>
<evidence type="ECO:0000313" key="2">
    <source>
        <dbReference type="EMBL" id="OAD74423.1"/>
    </source>
</evidence>
<reference evidence="3" key="1">
    <citation type="submission" date="2015-06" db="EMBL/GenBank/DDBJ databases">
        <title>Expansion of signal transduction pathways in fungi by whole-genome duplication.</title>
        <authorList>
            <consortium name="DOE Joint Genome Institute"/>
            <person name="Corrochano L.M."/>
            <person name="Kuo A."/>
            <person name="Marcet-Houben M."/>
            <person name="Polaino S."/>
            <person name="Salamov A."/>
            <person name="Villalobos J.M."/>
            <person name="Alvarez M.I."/>
            <person name="Avalos J."/>
            <person name="Benito E.P."/>
            <person name="Benoit I."/>
            <person name="Burger G."/>
            <person name="Camino L.P."/>
            <person name="Canovas D."/>
            <person name="Cerda-Olmedo E."/>
            <person name="Cheng J.-F."/>
            <person name="Dominguez A."/>
            <person name="Elias M."/>
            <person name="Eslava A.P."/>
            <person name="Glaser F."/>
            <person name="Grimwood J."/>
            <person name="Gutierrez G."/>
            <person name="Heitman J."/>
            <person name="Henrissat B."/>
            <person name="Iturriaga E.A."/>
            <person name="Lang B.F."/>
            <person name="Lavin J.L."/>
            <person name="Lee S."/>
            <person name="Li W."/>
            <person name="Lindquist E."/>
            <person name="Lopez-Garcia S."/>
            <person name="Luque E.M."/>
            <person name="Marcos A.T."/>
            <person name="Martin J."/>
            <person name="McCluskey K."/>
            <person name="Medina H.R."/>
            <person name="Miralles-Duran A."/>
            <person name="Miyazaki A."/>
            <person name="Munoz-Torres E."/>
            <person name="Oguiza J.A."/>
            <person name="Ohm R."/>
            <person name="Olmedo M."/>
            <person name="Orejas M."/>
            <person name="Ortiz-Castellanos L."/>
            <person name="Pisabarro A.G."/>
            <person name="Rodriguez-Romero J."/>
            <person name="Ruiz-Herrera J."/>
            <person name="Ruiz-Vazquez R."/>
            <person name="Sanz C."/>
            <person name="Schackwitz W."/>
            <person name="Schmutz J."/>
            <person name="Shahriari M."/>
            <person name="Shelest E."/>
            <person name="Silva-Franco F."/>
            <person name="Soanes D."/>
            <person name="Syed K."/>
            <person name="Tagua V.G."/>
            <person name="Talbot N.J."/>
            <person name="Thon M."/>
            <person name="De vries R.P."/>
            <person name="Wiebenga A."/>
            <person name="Yadav J.S."/>
            <person name="Braun E.L."/>
            <person name="Baker S."/>
            <person name="Garre V."/>
            <person name="Horwitz B."/>
            <person name="Torres-Martinez S."/>
            <person name="Idnurm A."/>
            <person name="Herrera-Estrella A."/>
            <person name="Gabaldon T."/>
            <person name="Grigoriev I.V."/>
        </authorList>
    </citation>
    <scope>NUCLEOTIDE SEQUENCE [LARGE SCALE GENOMIC DNA]</scope>
    <source>
        <strain evidence="3">NRRL 1555(-)</strain>
    </source>
</reference>
<dbReference type="InterPro" id="IPR018289">
    <property type="entry name" value="MULE_transposase_dom"/>
</dbReference>
<accession>A0A162UE11</accession>
<dbReference type="VEuPathDB" id="FungiDB:PHYBLDRAFT_144877"/>
<evidence type="ECO:0000259" key="1">
    <source>
        <dbReference type="Pfam" id="PF10551"/>
    </source>
</evidence>
<dbReference type="RefSeq" id="XP_018292463.1">
    <property type="nucleotide sequence ID" value="XM_018431315.1"/>
</dbReference>